<protein>
    <submittedName>
        <fullName evidence="2">Uncharacterized protein</fullName>
    </submittedName>
</protein>
<reference evidence="2" key="1">
    <citation type="submission" date="2016-10" db="EMBL/GenBank/DDBJ databases">
        <title>Agrobacterium Ti plasmids: Classification based on T-DNA and Vir regions organization.</title>
        <authorList>
            <person name="Nabi N."/>
            <person name="Vial L."/>
            <person name="Ben Hafsa A."/>
            <person name="Chapulliot D."/>
            <person name="Berard A."/>
            <person name="Chauveau A."/>
            <person name="Le Paslier M.-C."/>
            <person name="Harzallah Skhiri F."/>
            <person name="Brunel D."/>
            <person name="Nesme X."/>
            <person name="Chaouachi M."/>
        </authorList>
    </citation>
    <scope>NUCLEOTIDE SEQUENCE</scope>
    <source>
        <strain evidence="2">CFBP1933</strain>
        <plasmid evidence="2">pTi_CFBP1933</plasmid>
    </source>
</reference>
<dbReference type="AlphaFoldDB" id="A0A2Z2PME8"/>
<geneLocation type="plasmid" evidence="2">
    <name>pTi_CFBP1933</name>
</geneLocation>
<organism evidence="2">
    <name type="scientific">Agrobacterium fabrum</name>
    <dbReference type="NCBI Taxonomy" id="1176649"/>
    <lineage>
        <taxon>Bacteria</taxon>
        <taxon>Pseudomonadati</taxon>
        <taxon>Pseudomonadota</taxon>
        <taxon>Alphaproteobacteria</taxon>
        <taxon>Hyphomicrobiales</taxon>
        <taxon>Rhizobiaceae</taxon>
        <taxon>Rhizobium/Agrobacterium group</taxon>
        <taxon>Agrobacterium</taxon>
        <taxon>Agrobacterium tumefaciens complex</taxon>
    </lineage>
</organism>
<dbReference type="EMBL" id="KY000044">
    <property type="protein sequence ID" value="ASK44077.1"/>
    <property type="molecule type" value="Genomic_DNA"/>
</dbReference>
<evidence type="ECO:0000313" key="2">
    <source>
        <dbReference type="EMBL" id="ASK44077.1"/>
    </source>
</evidence>
<evidence type="ECO:0000256" key="1">
    <source>
        <dbReference type="SAM" id="MobiDB-lite"/>
    </source>
</evidence>
<keyword evidence="2" id="KW-0614">Plasmid</keyword>
<accession>A0A2Z2PME8</accession>
<sequence length="600" mass="66930">MSQHPRKGRAVSFSRELAVSPDDEPDTVTGLRLIIDTQDGGKVLIDYAHLSPRWLAIAFARALRRLAGLGGRLSVRSTVTDFVRILPMFLAYLVEAKNEPDAPERLRPDHIDGFEAWLAAKGKSNIHLLFILTKVIVALREVSSEGSVTFSEQLRDRLAYFTLRPIPPSHPRDAYSPHIARQLRDAARADIMGIVHRLRDRRPMNSHSGLLAMEKEIDAHIEAKGVVRHTDPKYHVLNDARRVHGLSSERLCHQLHERHYLTFHDVIPLIVFLALETGLEPECCKSLRVDCLRNPANGTVEIAYVKRRARGAEHKILRVRDGGPRTPGGLIRHVIVWTATARKHRSTDCLWLYYGLGGLKSGVNHPQQRIDAWTTKHNIRHDDGRPFHLTLSRLRKTHKALWYLKTEGHMTRFAVGHTKEVAARHYANVPALLPLHESTIADAFTEAVTSALSSTVLTPEQEAIWRNDPVVASEAAPEGCDPISLLDGKQDIWLASCGGFFSSPYADPGSPCSQPFWGCLECPNAVITARKLPAILSFLAFLEDQRLSLSASHWAAKFATAHARITMQILPAFGSATVEEARRVLASEPVSSYMPPEALL</sequence>
<feature type="region of interest" description="Disordered" evidence="1">
    <location>
        <begin position="1"/>
        <end position="24"/>
    </location>
</feature>
<proteinExistence type="predicted"/>
<name>A0A2Z2PME8_9HYPH</name>
<dbReference type="RefSeq" id="WP_172690865.1">
    <property type="nucleotide sequence ID" value="NZ_KY000044.1"/>
</dbReference>